<keyword evidence="1" id="KW-0472">Membrane</keyword>
<evidence type="ECO:0000313" key="2">
    <source>
        <dbReference type="EMBL" id="MDL5156622.1"/>
    </source>
</evidence>
<dbReference type="EMBL" id="JASVWF010000002">
    <property type="protein sequence ID" value="MDL5156622.1"/>
    <property type="molecule type" value="Genomic_DNA"/>
</dbReference>
<name>A0ABT7M7H8_9PSEU</name>
<feature type="transmembrane region" description="Helical" evidence="1">
    <location>
        <begin position="115"/>
        <end position="136"/>
    </location>
</feature>
<evidence type="ECO:0000256" key="1">
    <source>
        <dbReference type="SAM" id="Phobius"/>
    </source>
</evidence>
<protein>
    <submittedName>
        <fullName evidence="2">Uncharacterized protein</fullName>
    </submittedName>
</protein>
<reference evidence="2 3" key="1">
    <citation type="submission" date="2023-06" db="EMBL/GenBank/DDBJ databases">
        <title>Actinomycetospora Odt1-22.</title>
        <authorList>
            <person name="Supong K."/>
        </authorList>
    </citation>
    <scope>NUCLEOTIDE SEQUENCE [LARGE SCALE GENOMIC DNA]</scope>
    <source>
        <strain evidence="2 3">Odt1-22</strain>
    </source>
</reference>
<keyword evidence="1" id="KW-0812">Transmembrane</keyword>
<keyword evidence="1" id="KW-1133">Transmembrane helix</keyword>
<evidence type="ECO:0000313" key="3">
    <source>
        <dbReference type="Proteomes" id="UP001231924"/>
    </source>
</evidence>
<comment type="caution">
    <text evidence="2">The sequence shown here is derived from an EMBL/GenBank/DDBJ whole genome shotgun (WGS) entry which is preliminary data.</text>
</comment>
<dbReference type="RefSeq" id="WP_286052934.1">
    <property type="nucleotide sequence ID" value="NZ_JASVWF010000002.1"/>
</dbReference>
<proteinExistence type="predicted"/>
<organism evidence="2 3">
    <name type="scientific">Actinomycetospora termitidis</name>
    <dbReference type="NCBI Taxonomy" id="3053470"/>
    <lineage>
        <taxon>Bacteria</taxon>
        <taxon>Bacillati</taxon>
        <taxon>Actinomycetota</taxon>
        <taxon>Actinomycetes</taxon>
        <taxon>Pseudonocardiales</taxon>
        <taxon>Pseudonocardiaceae</taxon>
        <taxon>Actinomycetospora</taxon>
    </lineage>
</organism>
<dbReference type="Proteomes" id="UP001231924">
    <property type="component" value="Unassembled WGS sequence"/>
</dbReference>
<sequence length="142" mass="14133">MTVTARPVPARGQSSLETPTTRIPLAGTVVVRHPAPPVRVPHPSFPPFPAPPVPIPAQPSGYGYPPPGAYPVPPLQAPFSPAGSGAAGVPWGPLSGPLPVAPSAAGPARRRGATAVVLTAVLLFVLLVGGGIVAYLGTVGLV</sequence>
<keyword evidence="3" id="KW-1185">Reference proteome</keyword>
<accession>A0ABT7M7H8</accession>
<gene>
    <name evidence="2" type="ORF">QRT03_11680</name>
</gene>